<feature type="domain" description="EGF-like" evidence="6">
    <location>
        <begin position="392"/>
        <end position="430"/>
    </location>
</feature>
<dbReference type="PROSITE" id="PS50026">
    <property type="entry name" value="EGF_3"/>
    <property type="match status" value="1"/>
</dbReference>
<keyword evidence="4" id="KW-0472">Membrane</keyword>
<dbReference type="InterPro" id="IPR050372">
    <property type="entry name" value="Neurexin-related_CASP"/>
</dbReference>
<dbReference type="InterPro" id="IPR001791">
    <property type="entry name" value="Laminin_G"/>
</dbReference>
<protein>
    <recommendedName>
        <fullName evidence="10">Contactin-associated protein-like 2</fullName>
    </recommendedName>
</protein>
<keyword evidence="9" id="KW-1185">Reference proteome</keyword>
<dbReference type="EMBL" id="JAFBMS010000025">
    <property type="protein sequence ID" value="KAG9342972.1"/>
    <property type="molecule type" value="Genomic_DNA"/>
</dbReference>
<dbReference type="OrthoDB" id="26719at2759"/>
<feature type="disulfide bond" evidence="3">
    <location>
        <begin position="364"/>
        <end position="391"/>
    </location>
</feature>
<comment type="caution">
    <text evidence="2">Lacks conserved residue(s) required for the propagation of feature annotation.</text>
</comment>
<dbReference type="AlphaFoldDB" id="A0A8T2P002"/>
<gene>
    <name evidence="8" type="ORF">JZ751_015188</name>
</gene>
<keyword evidence="4" id="KW-0812">Transmembrane</keyword>
<reference evidence="8" key="1">
    <citation type="thesis" date="2021" institute="BYU ScholarsArchive" country="Provo, UT, USA">
        <title>Applications of and Algorithms for Genome Assembly and Genomic Analyses with an Emphasis on Marine Teleosts.</title>
        <authorList>
            <person name="Pickett B.D."/>
        </authorList>
    </citation>
    <scope>NUCLEOTIDE SEQUENCE</scope>
    <source>
        <strain evidence="8">HI-2016</strain>
    </source>
</reference>
<evidence type="ECO:0008006" key="10">
    <source>
        <dbReference type="Google" id="ProtNLM"/>
    </source>
</evidence>
<dbReference type="InterPro" id="IPR036056">
    <property type="entry name" value="Fibrinogen-like_C"/>
</dbReference>
<accession>A0A8T2P002</accession>
<dbReference type="NCBIfam" id="NF040941">
    <property type="entry name" value="GGGWT_bact"/>
    <property type="match status" value="1"/>
</dbReference>
<dbReference type="CDD" id="cd00054">
    <property type="entry name" value="EGF_CA"/>
    <property type="match status" value="1"/>
</dbReference>
<evidence type="ECO:0000259" key="6">
    <source>
        <dbReference type="PROSITE" id="PS50026"/>
    </source>
</evidence>
<keyword evidence="2" id="KW-0245">EGF-like domain</keyword>
<keyword evidence="1 3" id="KW-1015">Disulfide bond</keyword>
<dbReference type="InterPro" id="IPR002181">
    <property type="entry name" value="Fibrinogen_a/b/g_C_dom"/>
</dbReference>
<feature type="transmembrane region" description="Helical" evidence="4">
    <location>
        <begin position="674"/>
        <end position="697"/>
    </location>
</feature>
<evidence type="ECO:0000313" key="8">
    <source>
        <dbReference type="EMBL" id="KAG9342972.1"/>
    </source>
</evidence>
<dbReference type="SUPFAM" id="SSF56496">
    <property type="entry name" value="Fibrinogen C-terminal domain-like"/>
    <property type="match status" value="1"/>
</dbReference>
<feature type="domain" description="Laminin G" evidence="5">
    <location>
        <begin position="448"/>
        <end position="639"/>
    </location>
</feature>
<dbReference type="InterPro" id="IPR000742">
    <property type="entry name" value="EGF"/>
</dbReference>
<name>A0A8T2P002_9TELE</name>
<evidence type="ECO:0000259" key="5">
    <source>
        <dbReference type="PROSITE" id="PS50025"/>
    </source>
</evidence>
<dbReference type="Proteomes" id="UP000824540">
    <property type="component" value="Unassembled WGS sequence"/>
</dbReference>
<comment type="caution">
    <text evidence="8">The sequence shown here is derived from an EMBL/GenBank/DDBJ whole genome shotgun (WGS) entry which is preliminary data.</text>
</comment>
<sequence length="740" mass="84085">MKKHIDALTCLSILATAVYRESCEAYRLSGKRYSGTYTIDPDLSGPLTPFSVYCKMTEDKAWTVVSHNRMDQTKVKGSSVDWPYVGDVRYDNASWEEVTALAHISEHCEQWIEYSCYKSRLLNTPGGKSFAYWVGRHDDSHVYWGGSFPGIQKCGCAINQTCADSKFHCNCDADYSQWYSDRGLLNFRDHLPVRRIVVSDTNRTASEAQFALGPLRCHGDRSTWNTVAFTKPTYMEFPSFQPHTSADISFYFKTTSDSGVFLENSNEQNHNFIRVELNCPTDLVFIFMVGDSLMNVSLQSPRPLNDDQWHWVQVEINVKGARLRVDQQPWAIRHFPGQTYITLKFTQPLLVGAARNKLKAYLGCLRGLRMNGMTLDLEGKVNESEGIRLKCTGQCPKAALPCRNGGRCIEGYASYTCDCNNTAYDGYYCHKGIGAHFEAGSWLQYSIGRESISEEAMWANWQDSHNFSLGYNQTSEEIEFSFSTSNTPAVLLYISFFIRDYIAIILKKDGGLDLRYRLGLSTHKLQVSPRNVADGSPHFVSITRRNYTVRIQVDYMEPTWETISREQDVRPSPPKDLFIGRVTEIGEIDDEIQRHNSPGLEGCISGVRYNIYTPLKEYFRPNETASRITMQGYVTESNCGAFPSVLAPVPPQADPWYTGPEFKYIHDDLPSPPAMTLAILLFLVLMFGVLYILYLFLYRYKGSYYTHEPKHVDSPSSAQPFTKLLHKNTLPQLQGEVRSG</sequence>
<dbReference type="Pfam" id="PF02210">
    <property type="entry name" value="Laminin_G_2"/>
    <property type="match status" value="2"/>
</dbReference>
<dbReference type="PANTHER" id="PTHR15036">
    <property type="entry name" value="PIKACHURIN-LIKE PROTEIN"/>
    <property type="match status" value="1"/>
</dbReference>
<dbReference type="SUPFAM" id="SSF49899">
    <property type="entry name" value="Concanavalin A-like lectins/glucanases"/>
    <property type="match status" value="2"/>
</dbReference>
<dbReference type="Gene3D" id="2.60.120.200">
    <property type="match status" value="2"/>
</dbReference>
<evidence type="ECO:0000256" key="2">
    <source>
        <dbReference type="PROSITE-ProRule" id="PRU00076"/>
    </source>
</evidence>
<evidence type="ECO:0000256" key="1">
    <source>
        <dbReference type="ARBA" id="ARBA00023157"/>
    </source>
</evidence>
<dbReference type="SMART" id="SM00282">
    <property type="entry name" value="LamG"/>
    <property type="match status" value="2"/>
</dbReference>
<feature type="domain" description="Laminin G" evidence="5">
    <location>
        <begin position="224"/>
        <end position="391"/>
    </location>
</feature>
<evidence type="ECO:0000313" key="9">
    <source>
        <dbReference type="Proteomes" id="UP000824540"/>
    </source>
</evidence>
<evidence type="ECO:0000259" key="7">
    <source>
        <dbReference type="PROSITE" id="PS51406"/>
    </source>
</evidence>
<dbReference type="InterPro" id="IPR013320">
    <property type="entry name" value="ConA-like_dom_sf"/>
</dbReference>
<feature type="domain" description="Fibrinogen C-terminal" evidence="7">
    <location>
        <begin position="14"/>
        <end position="78"/>
    </location>
</feature>
<dbReference type="CDD" id="cd00110">
    <property type="entry name" value="LamG"/>
    <property type="match status" value="2"/>
</dbReference>
<dbReference type="Gene3D" id="2.60.120.1000">
    <property type="match status" value="1"/>
</dbReference>
<dbReference type="PROSITE" id="PS50025">
    <property type="entry name" value="LAM_G_DOMAIN"/>
    <property type="match status" value="2"/>
</dbReference>
<organism evidence="8 9">
    <name type="scientific">Albula glossodonta</name>
    <name type="common">roundjaw bonefish</name>
    <dbReference type="NCBI Taxonomy" id="121402"/>
    <lineage>
        <taxon>Eukaryota</taxon>
        <taxon>Metazoa</taxon>
        <taxon>Chordata</taxon>
        <taxon>Craniata</taxon>
        <taxon>Vertebrata</taxon>
        <taxon>Euteleostomi</taxon>
        <taxon>Actinopterygii</taxon>
        <taxon>Neopterygii</taxon>
        <taxon>Teleostei</taxon>
        <taxon>Albuliformes</taxon>
        <taxon>Albulidae</taxon>
        <taxon>Albula</taxon>
    </lineage>
</organism>
<dbReference type="Gene3D" id="2.10.25.10">
    <property type="entry name" value="Laminin"/>
    <property type="match status" value="1"/>
</dbReference>
<evidence type="ECO:0000256" key="4">
    <source>
        <dbReference type="SAM" id="Phobius"/>
    </source>
</evidence>
<evidence type="ECO:0000256" key="3">
    <source>
        <dbReference type="PROSITE-ProRule" id="PRU00122"/>
    </source>
</evidence>
<keyword evidence="4" id="KW-1133">Transmembrane helix</keyword>
<dbReference type="PANTHER" id="PTHR15036:SF43">
    <property type="entry name" value="CONTACTIN-ASSOCIATED PROTEIN 1"/>
    <property type="match status" value="1"/>
</dbReference>
<proteinExistence type="predicted"/>
<dbReference type="PROSITE" id="PS51406">
    <property type="entry name" value="FIBRINOGEN_C_2"/>
    <property type="match status" value="1"/>
</dbReference>